<reference evidence="3" key="1">
    <citation type="journal article" date="2012" name="Nat. Biotechnol.">
        <title>Reference genome sequence of the model plant Setaria.</title>
        <authorList>
            <person name="Bennetzen J.L."/>
            <person name="Schmutz J."/>
            <person name="Wang H."/>
            <person name="Percifield R."/>
            <person name="Hawkins J."/>
            <person name="Pontaroli A.C."/>
            <person name="Estep M."/>
            <person name="Feng L."/>
            <person name="Vaughn J.N."/>
            <person name="Grimwood J."/>
            <person name="Jenkins J."/>
            <person name="Barry K."/>
            <person name="Lindquist E."/>
            <person name="Hellsten U."/>
            <person name="Deshpande S."/>
            <person name="Wang X."/>
            <person name="Wu X."/>
            <person name="Mitros T."/>
            <person name="Triplett J."/>
            <person name="Yang X."/>
            <person name="Ye C.Y."/>
            <person name="Mauro-Herrera M."/>
            <person name="Wang L."/>
            <person name="Li P."/>
            <person name="Sharma M."/>
            <person name="Sharma R."/>
            <person name="Ronald P.C."/>
            <person name="Panaud O."/>
            <person name="Kellogg E.A."/>
            <person name="Brutnell T.P."/>
            <person name="Doust A.N."/>
            <person name="Tuskan G.A."/>
            <person name="Rokhsar D."/>
            <person name="Devos K.M."/>
        </authorList>
    </citation>
    <scope>NUCLEOTIDE SEQUENCE [LARGE SCALE GENOMIC DNA]</scope>
    <source>
        <strain evidence="3">cv. Yugu1</strain>
    </source>
</reference>
<dbReference type="HOGENOM" id="CLU_1848553_0_0_1"/>
<sequence>MTHVFRARLSSYLVRSSLSGFDLWNPVKKLNEGDFERRRLLRLAGEGDSRGEEGGTRGRGGTLRHHLLLVDDHPRPDIFVSAAREEGGALGRVADGAEGDWSTAASASFSSSATTTGRPIGVPGGGIAFSEKHPRPLLR</sequence>
<name>K3Y2R5_SETIT</name>
<dbReference type="Proteomes" id="UP000004995">
    <property type="component" value="Unassembled WGS sequence"/>
</dbReference>
<proteinExistence type="predicted"/>
<evidence type="ECO:0000313" key="2">
    <source>
        <dbReference type="EnsemblPlants" id="KQL10289"/>
    </source>
</evidence>
<keyword evidence="3" id="KW-1185">Reference proteome</keyword>
<dbReference type="AlphaFoldDB" id="K3Y2R5"/>
<evidence type="ECO:0000313" key="3">
    <source>
        <dbReference type="Proteomes" id="UP000004995"/>
    </source>
</evidence>
<reference evidence="2" key="2">
    <citation type="submission" date="2018-08" db="UniProtKB">
        <authorList>
            <consortium name="EnsemblPlants"/>
        </authorList>
    </citation>
    <scope>IDENTIFICATION</scope>
    <source>
        <strain evidence="2">Yugu1</strain>
    </source>
</reference>
<organism evidence="2 3">
    <name type="scientific">Setaria italica</name>
    <name type="common">Foxtail millet</name>
    <name type="synonym">Panicum italicum</name>
    <dbReference type="NCBI Taxonomy" id="4555"/>
    <lineage>
        <taxon>Eukaryota</taxon>
        <taxon>Viridiplantae</taxon>
        <taxon>Streptophyta</taxon>
        <taxon>Embryophyta</taxon>
        <taxon>Tracheophyta</taxon>
        <taxon>Spermatophyta</taxon>
        <taxon>Magnoliopsida</taxon>
        <taxon>Liliopsida</taxon>
        <taxon>Poales</taxon>
        <taxon>Poaceae</taxon>
        <taxon>PACMAD clade</taxon>
        <taxon>Panicoideae</taxon>
        <taxon>Panicodae</taxon>
        <taxon>Paniceae</taxon>
        <taxon>Cenchrinae</taxon>
        <taxon>Setaria</taxon>
    </lineage>
</organism>
<accession>K3Y2R5</accession>
<feature type="compositionally biased region" description="Basic and acidic residues" evidence="1">
    <location>
        <begin position="130"/>
        <end position="139"/>
    </location>
</feature>
<dbReference type="EnsemblPlants" id="KQL10289">
    <property type="protein sequence ID" value="KQL10289"/>
    <property type="gene ID" value="SETIT_008495mg"/>
</dbReference>
<dbReference type="Gramene" id="KQL10289">
    <property type="protein sequence ID" value="KQL10289"/>
    <property type="gene ID" value="SETIT_008495mg"/>
</dbReference>
<feature type="compositionally biased region" description="Low complexity" evidence="1">
    <location>
        <begin position="105"/>
        <end position="116"/>
    </location>
</feature>
<evidence type="ECO:0000256" key="1">
    <source>
        <dbReference type="SAM" id="MobiDB-lite"/>
    </source>
</evidence>
<dbReference type="EMBL" id="AGNK02002357">
    <property type="status" value="NOT_ANNOTATED_CDS"/>
    <property type="molecule type" value="Genomic_DNA"/>
</dbReference>
<dbReference type="InParanoid" id="K3Y2R5"/>
<feature type="region of interest" description="Disordered" evidence="1">
    <location>
        <begin position="105"/>
        <end position="139"/>
    </location>
</feature>
<protein>
    <submittedName>
        <fullName evidence="2">Uncharacterized protein</fullName>
    </submittedName>
</protein>